<feature type="domain" description="DUF7044" evidence="4">
    <location>
        <begin position="25"/>
        <end position="118"/>
    </location>
</feature>
<sequence>MSPVPLVQSVIPLLLLYIVGQCKGDCTFPTAWYGKWFQAGVESYVEFNATYMDMKGPCKGSCYISGADGRKFILQDKTEDPSDPTFKCVAVFVKHTNVLQYKEVGRCEGNQDDLEECCTLYSDNPLNTLIRVDKTRQPIPCPFPRPPYSFSYTNGGDSVCDRPLSRVDSCTDPTKLLFRFSACPDIKSSQSADEEMTCLAVWRENSIFFMIAQLTDWKDPSSPSYASLPYVPPSDENQYRCFVFDSNVQGFNMAQSGDATCTALTNPNEGSKTFKLTKDEGAVSKCKFPTWVIEEHEWRSLDGSKSIVYMASNGTLRIRDSSRFPEMETNIYCQSIETTNEHKHQKYKAFALSGCNSGYMCLSLYHRDSHIVQVQYSDHLSSNLEEACSSFNFDTASLPLVTMVTGEELAAKQCPDLGRWGLNGSDVPQYLSVGCDAEASSVVLSGNPHAEYTGEPGYQCRGHWGSINDTGYILASQFNRSDTYCFIYNGSNTALSVKRVLNSCDPTSQSSDNVNYRLSYLGKCVESTSHLHSSGASDLQATIVFLLVITFPFKFHFFVN</sequence>
<dbReference type="STRING" id="121845.A0A1S4E6U7"/>
<dbReference type="AlphaFoldDB" id="A0A1S4E6U7"/>
<proteinExistence type="predicted"/>
<dbReference type="Proteomes" id="UP000079169">
    <property type="component" value="Unplaced"/>
</dbReference>
<dbReference type="GeneID" id="103505445"/>
<keyword evidence="5" id="KW-1185">Reference proteome</keyword>
<dbReference type="PaxDb" id="121845-A0A1S4E6U7"/>
<evidence type="ECO:0000313" key="6">
    <source>
        <dbReference type="RefSeq" id="XP_017297916.1"/>
    </source>
</evidence>
<evidence type="ECO:0000313" key="8">
    <source>
        <dbReference type="RefSeq" id="XP_026676589.1"/>
    </source>
</evidence>
<dbReference type="InterPro" id="IPR055470">
    <property type="entry name" value="DUF7042"/>
</dbReference>
<dbReference type="PANTHER" id="PTHR22255:SF9">
    <property type="entry name" value="LP06548P"/>
    <property type="match status" value="1"/>
</dbReference>
<name>A0A1S4E6U7_DIACI</name>
<feature type="signal peptide" evidence="1">
    <location>
        <begin position="1"/>
        <end position="24"/>
    </location>
</feature>
<evidence type="ECO:0000259" key="4">
    <source>
        <dbReference type="Pfam" id="PF23071"/>
    </source>
</evidence>
<evidence type="ECO:0000313" key="7">
    <source>
        <dbReference type="RefSeq" id="XP_026676588.1"/>
    </source>
</evidence>
<feature type="domain" description="DUF7043" evidence="3">
    <location>
        <begin position="284"/>
        <end position="396"/>
    </location>
</feature>
<evidence type="ECO:0000259" key="3">
    <source>
        <dbReference type="Pfam" id="PF23070"/>
    </source>
</evidence>
<dbReference type="RefSeq" id="XP_017297916.1">
    <property type="nucleotide sequence ID" value="XM_017442427.2"/>
</dbReference>
<dbReference type="OMA" id="MFRKEPR"/>
<evidence type="ECO:0000259" key="2">
    <source>
        <dbReference type="Pfam" id="PF23069"/>
    </source>
</evidence>
<protein>
    <submittedName>
        <fullName evidence="7">Uncharacterized protein LOC103505445 isoform X1</fullName>
    </submittedName>
    <submittedName>
        <fullName evidence="8">Uncharacterized protein LOC103505445 isoform X2</fullName>
    </submittedName>
    <submittedName>
        <fullName evidence="6">Uncharacterized protein LOC103505445 isoform X3</fullName>
    </submittedName>
</protein>
<dbReference type="GO" id="GO:0061909">
    <property type="term" value="P:autophagosome-lysosome fusion"/>
    <property type="evidence" value="ECO:0007669"/>
    <property type="project" value="TreeGrafter"/>
</dbReference>
<keyword evidence="1" id="KW-0732">Signal</keyword>
<dbReference type="Pfam" id="PF23070">
    <property type="entry name" value="DUF7043"/>
    <property type="match status" value="1"/>
</dbReference>
<dbReference type="RefSeq" id="XP_026676588.1">
    <property type="nucleotide sequence ID" value="XM_026820787.1"/>
</dbReference>
<feature type="domain" description="DUF7042" evidence="2">
    <location>
        <begin position="138"/>
        <end position="278"/>
    </location>
</feature>
<organism evidence="5 8">
    <name type="scientific">Diaphorina citri</name>
    <name type="common">Asian citrus psyllid</name>
    <dbReference type="NCBI Taxonomy" id="121845"/>
    <lineage>
        <taxon>Eukaryota</taxon>
        <taxon>Metazoa</taxon>
        <taxon>Ecdysozoa</taxon>
        <taxon>Arthropoda</taxon>
        <taxon>Hexapoda</taxon>
        <taxon>Insecta</taxon>
        <taxon>Pterygota</taxon>
        <taxon>Neoptera</taxon>
        <taxon>Paraneoptera</taxon>
        <taxon>Hemiptera</taxon>
        <taxon>Sternorrhyncha</taxon>
        <taxon>Psylloidea</taxon>
        <taxon>Psyllidae</taxon>
        <taxon>Diaphorininae</taxon>
        <taxon>Diaphorina</taxon>
    </lineage>
</organism>
<dbReference type="Pfam" id="PF23069">
    <property type="entry name" value="DUF7042"/>
    <property type="match status" value="1"/>
</dbReference>
<dbReference type="Pfam" id="PF23071">
    <property type="entry name" value="DUF7044"/>
    <property type="match status" value="1"/>
</dbReference>
<dbReference type="InterPro" id="IPR055472">
    <property type="entry name" value="DUF7044"/>
</dbReference>
<dbReference type="KEGG" id="dci:103505445"/>
<evidence type="ECO:0000313" key="5">
    <source>
        <dbReference type="Proteomes" id="UP000079169"/>
    </source>
</evidence>
<accession>A0A1S4E6U7</accession>
<feature type="chain" id="PRO_5010481036" evidence="1">
    <location>
        <begin position="25"/>
        <end position="560"/>
    </location>
</feature>
<dbReference type="PANTHER" id="PTHR22255">
    <property type="entry name" value="LP06548P"/>
    <property type="match status" value="1"/>
</dbReference>
<dbReference type="RefSeq" id="XP_026676589.1">
    <property type="nucleotide sequence ID" value="XM_026820788.1"/>
</dbReference>
<reference evidence="6 7" key="1">
    <citation type="submission" date="2025-04" db="UniProtKB">
        <authorList>
            <consortium name="RefSeq"/>
        </authorList>
    </citation>
    <scope>IDENTIFICATION</scope>
</reference>
<gene>
    <name evidence="6 7 8" type="primary">LOC103505445</name>
</gene>
<evidence type="ECO:0000256" key="1">
    <source>
        <dbReference type="SAM" id="SignalP"/>
    </source>
</evidence>
<dbReference type="InterPro" id="IPR055471">
    <property type="entry name" value="DUF7043"/>
</dbReference>